<proteinExistence type="predicted"/>
<feature type="region of interest" description="Disordered" evidence="2">
    <location>
        <begin position="162"/>
        <end position="252"/>
    </location>
</feature>
<gene>
    <name evidence="3" type="ORF">OWR29_34040</name>
</gene>
<evidence type="ECO:0000313" key="3">
    <source>
        <dbReference type="EMBL" id="MCY1143043.1"/>
    </source>
</evidence>
<accession>A0ABT4B961</accession>
<dbReference type="InterPro" id="IPR001106">
    <property type="entry name" value="Aromatic_Lyase"/>
</dbReference>
<dbReference type="Gene3D" id="1.20.200.10">
    <property type="entry name" value="Fumarase/aspartase (Central domain)"/>
    <property type="match status" value="1"/>
</dbReference>
<dbReference type="GO" id="GO:0016829">
    <property type="term" value="F:lyase activity"/>
    <property type="evidence" value="ECO:0007669"/>
    <property type="project" value="UniProtKB-KW"/>
</dbReference>
<sequence length="564" mass="57356">MKHVVIHKRQELDRTVILAVARGNCQLELAPELIAALTESRRSALADLAGRVVYGVNTGMGAMSGLRLDAEAQRRHQDNLMLGRAVGSPPWLRRDHARALFAARLRTFLDPAAGVSPELCRHLTAVLNADVIPAIPAHGSGAAGEIIPLAHAGAALLGAGQVLEDDPLPDPSPASSQSEAANPGQAGGAGQIGGTGQAGGSGRADGAGQGGGTGQTERAGQTGGVVQTDGAGRAGGAPQVRWAGPPRDASPVAVDAEPALTKAGLAPTSFGPKEGIAFLEGVPGLTGLAVLGSAAAHTLIGQLIVGAAASHTAIRASLDPLQAALADSDELGAVLNELRRRRGEGEPGALQAPVSFRVTAPALAVAQRAVEALDAAIDRSLNAVTDSPAHLDGEFVGTFGFAGTDLTAALGALTTALVHLAELGAARLHRLLDPRVTGLAPQLSHSPGLHAGMAAVHKRAAGVTHRLRRFALPTLTGAIETSLGQEDVQSFGFEAAECLDEVLTGLRDVLAAELLAVIQAQRLGAPRSPALNDLDAALPPGTADRPFGRDMDHIIDRLAGGWPT</sequence>
<dbReference type="EMBL" id="JAPNTZ010000014">
    <property type="protein sequence ID" value="MCY1143043.1"/>
    <property type="molecule type" value="Genomic_DNA"/>
</dbReference>
<evidence type="ECO:0000256" key="1">
    <source>
        <dbReference type="ARBA" id="ARBA00023239"/>
    </source>
</evidence>
<evidence type="ECO:0000313" key="4">
    <source>
        <dbReference type="Proteomes" id="UP001151002"/>
    </source>
</evidence>
<dbReference type="PANTHER" id="PTHR10362">
    <property type="entry name" value="HISTIDINE AMMONIA-LYASE"/>
    <property type="match status" value="1"/>
</dbReference>
<reference evidence="3" key="1">
    <citation type="submission" date="2022-11" db="EMBL/GenBank/DDBJ databases">
        <authorList>
            <person name="Somphong A."/>
            <person name="Phongsopitanun W."/>
        </authorList>
    </citation>
    <scope>NUCLEOTIDE SEQUENCE</scope>
    <source>
        <strain evidence="3">Pm04-4</strain>
    </source>
</reference>
<organism evidence="3 4">
    <name type="scientific">Paractinoplanes pyxinae</name>
    <dbReference type="NCBI Taxonomy" id="2997416"/>
    <lineage>
        <taxon>Bacteria</taxon>
        <taxon>Bacillati</taxon>
        <taxon>Actinomycetota</taxon>
        <taxon>Actinomycetes</taxon>
        <taxon>Micromonosporales</taxon>
        <taxon>Micromonosporaceae</taxon>
        <taxon>Paractinoplanes</taxon>
    </lineage>
</organism>
<protein>
    <submittedName>
        <fullName evidence="3">Aromatic amino acid lyase</fullName>
    </submittedName>
</protein>
<feature type="compositionally biased region" description="Gly residues" evidence="2">
    <location>
        <begin position="185"/>
        <end position="214"/>
    </location>
</feature>
<name>A0ABT4B961_9ACTN</name>
<keyword evidence="1 3" id="KW-0456">Lyase</keyword>
<dbReference type="Proteomes" id="UP001151002">
    <property type="component" value="Unassembled WGS sequence"/>
</dbReference>
<dbReference type="InterPro" id="IPR008948">
    <property type="entry name" value="L-Aspartase-like"/>
</dbReference>
<dbReference type="SUPFAM" id="SSF48557">
    <property type="entry name" value="L-aspartase-like"/>
    <property type="match status" value="2"/>
</dbReference>
<dbReference type="Pfam" id="PF00221">
    <property type="entry name" value="Lyase_aromatic"/>
    <property type="match status" value="2"/>
</dbReference>
<evidence type="ECO:0000256" key="2">
    <source>
        <dbReference type="SAM" id="MobiDB-lite"/>
    </source>
</evidence>
<dbReference type="InterPro" id="IPR024083">
    <property type="entry name" value="Fumarase/histidase_N"/>
</dbReference>
<dbReference type="Gene3D" id="1.10.275.10">
    <property type="entry name" value="Fumarase/aspartase (N-terminal domain)"/>
    <property type="match status" value="1"/>
</dbReference>
<comment type="caution">
    <text evidence="3">The sequence shown here is derived from an EMBL/GenBank/DDBJ whole genome shotgun (WGS) entry which is preliminary data.</text>
</comment>
<keyword evidence="4" id="KW-1185">Reference proteome</keyword>
<dbReference type="RefSeq" id="WP_267567512.1">
    <property type="nucleotide sequence ID" value="NZ_JAPNTZ010000014.1"/>
</dbReference>